<dbReference type="InterPro" id="IPR047112">
    <property type="entry name" value="RecG/Mfd"/>
</dbReference>
<dbReference type="SUPFAM" id="SSF52540">
    <property type="entry name" value="P-loop containing nucleoside triphosphate hydrolases"/>
    <property type="match status" value="2"/>
</dbReference>
<evidence type="ECO:0000256" key="12">
    <source>
        <dbReference type="ARBA" id="ARBA00034617"/>
    </source>
</evidence>
<dbReference type="EC" id="5.6.2.4" evidence="13 15"/>
<dbReference type="Proteomes" id="UP000297714">
    <property type="component" value="Unassembled WGS sequence"/>
</dbReference>
<evidence type="ECO:0000256" key="6">
    <source>
        <dbReference type="ARBA" id="ARBA00022806"/>
    </source>
</evidence>
<dbReference type="SMART" id="SM00487">
    <property type="entry name" value="DEXDc"/>
    <property type="match status" value="1"/>
</dbReference>
<dbReference type="Pfam" id="PF00271">
    <property type="entry name" value="Helicase_C"/>
    <property type="match status" value="1"/>
</dbReference>
<proteinExistence type="inferred from homology"/>
<dbReference type="Gene3D" id="3.40.50.300">
    <property type="entry name" value="P-loop containing nucleotide triphosphate hydrolases"/>
    <property type="match status" value="2"/>
</dbReference>
<dbReference type="GO" id="GO:0043138">
    <property type="term" value="F:3'-5' DNA helicase activity"/>
    <property type="evidence" value="ECO:0007669"/>
    <property type="project" value="UniProtKB-EC"/>
</dbReference>
<comment type="catalytic activity">
    <reaction evidence="12 15">
        <text>Couples ATP hydrolysis with the unwinding of duplex DNA by translocating in the 3'-5' direction.</text>
        <dbReference type="EC" id="5.6.2.4"/>
    </reaction>
</comment>
<dbReference type="SMART" id="SM00490">
    <property type="entry name" value="HELICc"/>
    <property type="match status" value="1"/>
</dbReference>
<evidence type="ECO:0000259" key="16">
    <source>
        <dbReference type="PROSITE" id="PS51192"/>
    </source>
</evidence>
<evidence type="ECO:0000256" key="9">
    <source>
        <dbReference type="ARBA" id="ARBA00023172"/>
    </source>
</evidence>
<keyword evidence="7 15" id="KW-0067">ATP-binding</keyword>
<dbReference type="InterPro" id="IPR011545">
    <property type="entry name" value="DEAD/DEAH_box_helicase_dom"/>
</dbReference>
<dbReference type="PROSITE" id="PS51192">
    <property type="entry name" value="HELICASE_ATP_BIND_1"/>
    <property type="match status" value="1"/>
</dbReference>
<dbReference type="PANTHER" id="PTHR47964:SF1">
    <property type="entry name" value="ATP-DEPENDENT DNA HELICASE HOMOLOG RECG, CHLOROPLASTIC"/>
    <property type="match status" value="1"/>
</dbReference>
<dbReference type="AlphaFoldDB" id="A0A4Z0YDF9"/>
<comment type="catalytic activity">
    <reaction evidence="14 15">
        <text>ATP + H2O = ADP + phosphate + H(+)</text>
        <dbReference type="Rhea" id="RHEA:13065"/>
        <dbReference type="ChEBI" id="CHEBI:15377"/>
        <dbReference type="ChEBI" id="CHEBI:15378"/>
        <dbReference type="ChEBI" id="CHEBI:30616"/>
        <dbReference type="ChEBI" id="CHEBI:43474"/>
        <dbReference type="ChEBI" id="CHEBI:456216"/>
        <dbReference type="EC" id="5.6.2.4"/>
    </reaction>
</comment>
<feature type="domain" description="Helicase C-terminal" evidence="17">
    <location>
        <begin position="447"/>
        <end position="611"/>
    </location>
</feature>
<feature type="domain" description="Helicase ATP-binding" evidence="16">
    <location>
        <begin position="269"/>
        <end position="428"/>
    </location>
</feature>
<comment type="caution">
    <text evidence="18">The sequence shown here is derived from an EMBL/GenBank/DDBJ whole genome shotgun (WGS) entry which is preliminary data.</text>
</comment>
<dbReference type="InterPro" id="IPR014001">
    <property type="entry name" value="Helicase_ATP-bd"/>
</dbReference>
<keyword evidence="8" id="KW-0238">DNA-binding</keyword>
<dbReference type="InterPro" id="IPR045562">
    <property type="entry name" value="RecG_dom3_C"/>
</dbReference>
<evidence type="ECO:0000256" key="7">
    <source>
        <dbReference type="ARBA" id="ARBA00022840"/>
    </source>
</evidence>
<keyword evidence="4 15" id="KW-0227">DNA damage</keyword>
<reference evidence="18 19" key="1">
    <citation type="submission" date="2019-04" db="EMBL/GenBank/DDBJ databases">
        <authorList>
            <person name="Poehlein A."/>
            <person name="Bengelsdorf F.R."/>
            <person name="Duerre P."/>
            <person name="Daniel R."/>
        </authorList>
    </citation>
    <scope>NUCLEOTIDE SEQUENCE [LARGE SCALE GENOMIC DNA]</scope>
    <source>
        <strain evidence="18 19">BS-1</strain>
    </source>
</reference>
<organism evidence="18 19">
    <name type="scientific">Caproiciproducens galactitolivorans</name>
    <dbReference type="NCBI Taxonomy" id="642589"/>
    <lineage>
        <taxon>Bacteria</taxon>
        <taxon>Bacillati</taxon>
        <taxon>Bacillota</taxon>
        <taxon>Clostridia</taxon>
        <taxon>Eubacteriales</taxon>
        <taxon>Acutalibacteraceae</taxon>
        <taxon>Caproiciproducens</taxon>
    </lineage>
</organism>
<dbReference type="GO" id="GO:0016887">
    <property type="term" value="F:ATP hydrolysis activity"/>
    <property type="evidence" value="ECO:0007669"/>
    <property type="project" value="RHEA"/>
</dbReference>
<dbReference type="Pfam" id="PF00270">
    <property type="entry name" value="DEAD"/>
    <property type="match status" value="1"/>
</dbReference>
<keyword evidence="9 15" id="KW-0233">DNA recombination</keyword>
<dbReference type="Pfam" id="PF19833">
    <property type="entry name" value="RecG_dom3_C"/>
    <property type="match status" value="1"/>
</dbReference>
<dbReference type="NCBIfam" id="TIGR00643">
    <property type="entry name" value="recG"/>
    <property type="match status" value="1"/>
</dbReference>
<protein>
    <recommendedName>
        <fullName evidence="2 15">ATP-dependent DNA helicase RecG</fullName>
        <ecNumber evidence="13 15">5.6.2.4</ecNumber>
    </recommendedName>
</protein>
<evidence type="ECO:0000256" key="1">
    <source>
        <dbReference type="ARBA" id="ARBA00007504"/>
    </source>
</evidence>
<dbReference type="EMBL" id="SRMQ01000010">
    <property type="protein sequence ID" value="TGJ75866.1"/>
    <property type="molecule type" value="Genomic_DNA"/>
</dbReference>
<dbReference type="RefSeq" id="WP_135660499.1">
    <property type="nucleotide sequence ID" value="NZ_SRMQ01000010.1"/>
</dbReference>
<gene>
    <name evidence="18" type="primary">recG</name>
    <name evidence="18" type="ORF">CAGA_20730</name>
</gene>
<evidence type="ECO:0000256" key="4">
    <source>
        <dbReference type="ARBA" id="ARBA00022763"/>
    </source>
</evidence>
<keyword evidence="6 15" id="KW-0347">Helicase</keyword>
<evidence type="ECO:0000256" key="15">
    <source>
        <dbReference type="RuleBase" id="RU363016"/>
    </source>
</evidence>
<evidence type="ECO:0000256" key="14">
    <source>
        <dbReference type="ARBA" id="ARBA00048988"/>
    </source>
</evidence>
<keyword evidence="10 15" id="KW-0234">DNA repair</keyword>
<dbReference type="InterPro" id="IPR004609">
    <property type="entry name" value="ATP-dep_DNA_helicase_RecG"/>
</dbReference>
<dbReference type="PANTHER" id="PTHR47964">
    <property type="entry name" value="ATP-DEPENDENT DNA HELICASE HOMOLOG RECG, CHLOROPLASTIC"/>
    <property type="match status" value="1"/>
</dbReference>
<name>A0A4Z0YDF9_9FIRM</name>
<evidence type="ECO:0000256" key="11">
    <source>
        <dbReference type="ARBA" id="ARBA00023235"/>
    </source>
</evidence>
<dbReference type="Pfam" id="PF17191">
    <property type="entry name" value="RecG_wedge"/>
    <property type="match status" value="1"/>
</dbReference>
<dbReference type="PROSITE" id="PS51194">
    <property type="entry name" value="HELICASE_CTER"/>
    <property type="match status" value="1"/>
</dbReference>
<dbReference type="GO" id="GO:0005524">
    <property type="term" value="F:ATP binding"/>
    <property type="evidence" value="ECO:0007669"/>
    <property type="project" value="UniProtKB-KW"/>
</dbReference>
<evidence type="ECO:0000256" key="2">
    <source>
        <dbReference type="ARBA" id="ARBA00017846"/>
    </source>
</evidence>
<keyword evidence="3 15" id="KW-0547">Nucleotide-binding</keyword>
<dbReference type="GO" id="GO:0003677">
    <property type="term" value="F:DNA binding"/>
    <property type="evidence" value="ECO:0007669"/>
    <property type="project" value="UniProtKB-KW"/>
</dbReference>
<evidence type="ECO:0000256" key="5">
    <source>
        <dbReference type="ARBA" id="ARBA00022801"/>
    </source>
</evidence>
<evidence type="ECO:0000259" key="17">
    <source>
        <dbReference type="PROSITE" id="PS51194"/>
    </source>
</evidence>
<accession>A0A4Z0YDF9</accession>
<dbReference type="InterPro" id="IPR012340">
    <property type="entry name" value="NA-bd_OB-fold"/>
</dbReference>
<keyword evidence="5 15" id="KW-0378">Hydrolase</keyword>
<dbReference type="OrthoDB" id="9804325at2"/>
<dbReference type="InterPro" id="IPR033454">
    <property type="entry name" value="RecG_wedge"/>
</dbReference>
<dbReference type="GO" id="GO:0006310">
    <property type="term" value="P:DNA recombination"/>
    <property type="evidence" value="ECO:0007669"/>
    <property type="project" value="UniProtKB-UniRule"/>
</dbReference>
<evidence type="ECO:0000256" key="13">
    <source>
        <dbReference type="ARBA" id="ARBA00034808"/>
    </source>
</evidence>
<dbReference type="CDD" id="cd17992">
    <property type="entry name" value="DEXHc_RecG"/>
    <property type="match status" value="1"/>
</dbReference>
<dbReference type="CDD" id="cd04488">
    <property type="entry name" value="RecG_wedge_OBF"/>
    <property type="match status" value="1"/>
</dbReference>
<evidence type="ECO:0000256" key="3">
    <source>
        <dbReference type="ARBA" id="ARBA00022741"/>
    </source>
</evidence>
<comment type="similarity">
    <text evidence="1 15">Belongs to the helicase family. RecG subfamily.</text>
</comment>
<dbReference type="NCBIfam" id="NF008168">
    <property type="entry name" value="PRK10917.2-2"/>
    <property type="match status" value="1"/>
</dbReference>
<dbReference type="NCBIfam" id="NF008165">
    <property type="entry name" value="PRK10917.1-3"/>
    <property type="match status" value="1"/>
</dbReference>
<dbReference type="GO" id="GO:0006281">
    <property type="term" value="P:DNA repair"/>
    <property type="evidence" value="ECO:0007669"/>
    <property type="project" value="UniProtKB-UniRule"/>
</dbReference>
<comment type="function">
    <text evidence="15">Plays a critical role in recombination and DNA repair. Helps process Holliday junction intermediates to mature products by catalyzing branch migration. Has replication fork regression activity, unwinds stalled or blocked replication forks to make a HJ that can be resolved. Has a DNA unwinding activity characteristic of a DNA helicase with 3'-5' polarity.</text>
</comment>
<evidence type="ECO:0000313" key="19">
    <source>
        <dbReference type="Proteomes" id="UP000297714"/>
    </source>
</evidence>
<dbReference type="InterPro" id="IPR001650">
    <property type="entry name" value="Helicase_C-like"/>
</dbReference>
<dbReference type="InterPro" id="IPR027417">
    <property type="entry name" value="P-loop_NTPase"/>
</dbReference>
<dbReference type="Gene3D" id="2.40.50.140">
    <property type="entry name" value="Nucleic acid-binding proteins"/>
    <property type="match status" value="1"/>
</dbReference>
<evidence type="ECO:0000256" key="10">
    <source>
        <dbReference type="ARBA" id="ARBA00023204"/>
    </source>
</evidence>
<dbReference type="SUPFAM" id="SSF50249">
    <property type="entry name" value="Nucleic acid-binding proteins"/>
    <property type="match status" value="1"/>
</dbReference>
<keyword evidence="19" id="KW-1185">Reference proteome</keyword>
<sequence length="674" mass="75196">MRSLFSIKIEELKGVGEKRAKLFAKLGVPTVGALLRYYPRAYEDWSEPLSIRQAPLDVPCAIRATVLQRPSEARIRGGMTLYKVKVSDGESDMELTYFNNRYIPLMLKEGKQYIFYGKVKANFSKREMTAPEFADAAKGPGVHPIYPLTQGLSSRIIESVVQNALELLPDAMQDPIPEAIRMKYGLCHLRYALENIHCPRAMKDMEIARRRLVFEELLILQLGLLRLKGRSRTENRLRLLRDDSDGYFRLLPFKPTEAQRRAVKEAVADMMGSHPMNRLIQGDVGSGKTAVAAALSYCAARSGMQAALMAPTEILARQHYDTLSSLLKGVHTELLTGSLTAAKKRAITEGLQSGEIQLIIGTHALLSEDIAFQRLGLVITDEQHRFGVAQRAALASKGDHPHTLVMSATPIPRTLALMIYGDLDISVLDEMPPGRQTVDTYAISGDKRLRAFRFIKKQIDAGRQCYIICPMIEEGQNDMASVNEYAQKAREEWLPGCKIGVLNGKMKAKEKESVMEDFSKGKISVLISTTVVEVGMDVPNATVMMIENAERYGLSQLHQLRGRVGRGAHKSICILISDAQNEDTVARLKTMCLTNDGFRIAEQDLKLRGPGDFFGHRQHGLPELKIADMTQDVNVLKQAQAVAREILREDAELSSPAHRGLRAEVRQLFKNKTD</sequence>
<evidence type="ECO:0000256" key="8">
    <source>
        <dbReference type="ARBA" id="ARBA00023125"/>
    </source>
</evidence>
<evidence type="ECO:0000313" key="18">
    <source>
        <dbReference type="EMBL" id="TGJ75866.1"/>
    </source>
</evidence>
<keyword evidence="11" id="KW-0413">Isomerase</keyword>